<keyword evidence="2" id="KW-0238">DNA-binding</keyword>
<dbReference type="GO" id="GO:0003700">
    <property type="term" value="F:DNA-binding transcription factor activity"/>
    <property type="evidence" value="ECO:0007669"/>
    <property type="project" value="TreeGrafter"/>
</dbReference>
<sequence>MYEGGHEESTMEQNRRLKVLLDGMRCFCVDYNFGMPEERFELDIFRFGIDRTKFLEALLTAYRRAGIDGFMSVEWHPTDLLLQKGYFTAAEQIFRYIGRLHGGAASAIQLGKNMAEEFIRIRDRYHIKLIFAGDDFAGGLMRRLLPLGWKVPEDVNIIGFDNLEISECYPVPLTSFGIPLKHHMDLAINHILGKSEAPRFLISPPTVSWRESTDLPESERVWLEKTIGIQG</sequence>
<accession>A0A645FCU7</accession>
<evidence type="ECO:0000256" key="3">
    <source>
        <dbReference type="ARBA" id="ARBA00023163"/>
    </source>
</evidence>
<organism evidence="5">
    <name type="scientific">bioreactor metagenome</name>
    <dbReference type="NCBI Taxonomy" id="1076179"/>
    <lineage>
        <taxon>unclassified sequences</taxon>
        <taxon>metagenomes</taxon>
        <taxon>ecological metagenomes</taxon>
    </lineage>
</organism>
<protein>
    <recommendedName>
        <fullName evidence="4">Transcriptional regulator LacI/GalR-like sensor domain-containing protein</fullName>
    </recommendedName>
</protein>
<name>A0A645FCU7_9ZZZZ</name>
<keyword evidence="1" id="KW-0805">Transcription regulation</keyword>
<dbReference type="SUPFAM" id="SSF53822">
    <property type="entry name" value="Periplasmic binding protein-like I"/>
    <property type="match status" value="1"/>
</dbReference>
<feature type="domain" description="Transcriptional regulator LacI/GalR-like sensor" evidence="4">
    <location>
        <begin position="129"/>
        <end position="213"/>
    </location>
</feature>
<evidence type="ECO:0000259" key="4">
    <source>
        <dbReference type="Pfam" id="PF13377"/>
    </source>
</evidence>
<proteinExistence type="predicted"/>
<dbReference type="InterPro" id="IPR046335">
    <property type="entry name" value="LacI/GalR-like_sensor"/>
</dbReference>
<dbReference type="InterPro" id="IPR028082">
    <property type="entry name" value="Peripla_BP_I"/>
</dbReference>
<dbReference type="Pfam" id="PF13377">
    <property type="entry name" value="Peripla_BP_3"/>
    <property type="match status" value="1"/>
</dbReference>
<dbReference type="AlphaFoldDB" id="A0A645FCU7"/>
<dbReference type="EMBL" id="VSSQ01058510">
    <property type="protein sequence ID" value="MPN12218.1"/>
    <property type="molecule type" value="Genomic_DNA"/>
</dbReference>
<comment type="caution">
    <text evidence="5">The sequence shown here is derived from an EMBL/GenBank/DDBJ whole genome shotgun (WGS) entry which is preliminary data.</text>
</comment>
<keyword evidence="3" id="KW-0804">Transcription</keyword>
<evidence type="ECO:0000256" key="2">
    <source>
        <dbReference type="ARBA" id="ARBA00023125"/>
    </source>
</evidence>
<dbReference type="PANTHER" id="PTHR30146">
    <property type="entry name" value="LACI-RELATED TRANSCRIPTIONAL REPRESSOR"/>
    <property type="match status" value="1"/>
</dbReference>
<dbReference type="GO" id="GO:0000976">
    <property type="term" value="F:transcription cis-regulatory region binding"/>
    <property type="evidence" value="ECO:0007669"/>
    <property type="project" value="TreeGrafter"/>
</dbReference>
<reference evidence="5" key="1">
    <citation type="submission" date="2019-08" db="EMBL/GenBank/DDBJ databases">
        <authorList>
            <person name="Kucharzyk K."/>
            <person name="Murdoch R.W."/>
            <person name="Higgins S."/>
            <person name="Loffler F."/>
        </authorList>
    </citation>
    <scope>NUCLEOTIDE SEQUENCE</scope>
</reference>
<evidence type="ECO:0000313" key="5">
    <source>
        <dbReference type="EMBL" id="MPN12218.1"/>
    </source>
</evidence>
<dbReference type="PANTHER" id="PTHR30146:SF109">
    <property type="entry name" value="HTH-TYPE TRANSCRIPTIONAL REGULATOR GALS"/>
    <property type="match status" value="1"/>
</dbReference>
<evidence type="ECO:0000256" key="1">
    <source>
        <dbReference type="ARBA" id="ARBA00023015"/>
    </source>
</evidence>
<dbReference type="Gene3D" id="3.40.50.2300">
    <property type="match status" value="1"/>
</dbReference>
<gene>
    <name evidence="5" type="ORF">SDC9_159530</name>
</gene>